<gene>
    <name evidence="1" type="ORF">SAMN05660420_03385</name>
</gene>
<name>A0A1H4EH79_9BACT</name>
<sequence length="47" mass="5207">MDGAFSGANIQSYKNQFDSRTEPLISVHIGTLHHSYTSLLGLDKKVE</sequence>
<dbReference type="AlphaFoldDB" id="A0A1H4EH79"/>
<evidence type="ECO:0000313" key="2">
    <source>
        <dbReference type="Proteomes" id="UP000199409"/>
    </source>
</evidence>
<accession>A0A1H4EH79</accession>
<proteinExistence type="predicted"/>
<keyword evidence="2" id="KW-1185">Reference proteome</keyword>
<reference evidence="1 2" key="1">
    <citation type="submission" date="2016-10" db="EMBL/GenBank/DDBJ databases">
        <authorList>
            <person name="de Groot N.N."/>
        </authorList>
    </citation>
    <scope>NUCLEOTIDE SEQUENCE [LARGE SCALE GENOMIC DNA]</scope>
    <source>
        <strain evidence="1 2">DSM 7343</strain>
    </source>
</reference>
<evidence type="ECO:0000313" key="1">
    <source>
        <dbReference type="EMBL" id="SEA84434.1"/>
    </source>
</evidence>
<protein>
    <submittedName>
        <fullName evidence="1">Uncharacterized protein</fullName>
    </submittedName>
</protein>
<dbReference type="Proteomes" id="UP000199409">
    <property type="component" value="Unassembled WGS sequence"/>
</dbReference>
<dbReference type="EMBL" id="FNQN01000021">
    <property type="protein sequence ID" value="SEA84434.1"/>
    <property type="molecule type" value="Genomic_DNA"/>
</dbReference>
<organism evidence="1 2">
    <name type="scientific">Desulfuromusa kysingii</name>
    <dbReference type="NCBI Taxonomy" id="37625"/>
    <lineage>
        <taxon>Bacteria</taxon>
        <taxon>Pseudomonadati</taxon>
        <taxon>Thermodesulfobacteriota</taxon>
        <taxon>Desulfuromonadia</taxon>
        <taxon>Desulfuromonadales</taxon>
        <taxon>Geopsychrobacteraceae</taxon>
        <taxon>Desulfuromusa</taxon>
    </lineage>
</organism>